<evidence type="ECO:0000313" key="7">
    <source>
        <dbReference type="EMBL" id="OAA61790.1"/>
    </source>
</evidence>
<evidence type="ECO:0000256" key="2">
    <source>
        <dbReference type="PROSITE-ProRule" id="PRU00261"/>
    </source>
</evidence>
<feature type="chain" id="PRO_5007893120" evidence="5">
    <location>
        <begin position="18"/>
        <end position="451"/>
    </location>
</feature>
<dbReference type="InterPro" id="IPR036861">
    <property type="entry name" value="Endochitinase-like_sf"/>
</dbReference>
<reference evidence="7 8" key="1">
    <citation type="journal article" date="2016" name="Genome Biol. Evol.">
        <title>Divergent and convergent evolution of fungal pathogenicity.</title>
        <authorList>
            <person name="Shang Y."/>
            <person name="Xiao G."/>
            <person name="Zheng P."/>
            <person name="Cen K."/>
            <person name="Zhan S."/>
            <person name="Wang C."/>
        </authorList>
    </citation>
    <scope>NUCLEOTIDE SEQUENCE [LARGE SCALE GENOMIC DNA]</scope>
    <source>
        <strain evidence="7 8">RCEF 264</strain>
    </source>
</reference>
<feature type="transmembrane region" description="Helical" evidence="4">
    <location>
        <begin position="275"/>
        <end position="300"/>
    </location>
</feature>
<feature type="compositionally biased region" description="Low complexity" evidence="3">
    <location>
        <begin position="313"/>
        <end position="335"/>
    </location>
</feature>
<keyword evidence="4" id="KW-0472">Membrane</keyword>
<feature type="region of interest" description="Disordered" evidence="3">
    <location>
        <begin position="312"/>
        <end position="378"/>
    </location>
</feature>
<comment type="caution">
    <text evidence="7">The sequence shown here is derived from an EMBL/GenBank/DDBJ whole genome shotgun (WGS) entry which is preliminary data.</text>
</comment>
<feature type="region of interest" description="Disordered" evidence="3">
    <location>
        <begin position="130"/>
        <end position="182"/>
    </location>
</feature>
<evidence type="ECO:0000256" key="4">
    <source>
        <dbReference type="SAM" id="Phobius"/>
    </source>
</evidence>
<evidence type="ECO:0000256" key="5">
    <source>
        <dbReference type="SAM" id="SignalP"/>
    </source>
</evidence>
<feature type="domain" description="Chitin-binding type-1" evidence="6">
    <location>
        <begin position="191"/>
        <end position="235"/>
    </location>
</feature>
<dbReference type="SUPFAM" id="SSF57016">
    <property type="entry name" value="Plant lectins/antimicrobial peptides"/>
    <property type="match status" value="1"/>
</dbReference>
<feature type="compositionally biased region" description="Gly residues" evidence="3">
    <location>
        <begin position="358"/>
        <end position="368"/>
    </location>
</feature>
<proteinExistence type="predicted"/>
<feature type="disulfide bond" evidence="2">
    <location>
        <begin position="208"/>
        <end position="222"/>
    </location>
</feature>
<dbReference type="STRING" id="1081102.A0A167UPZ7"/>
<protein>
    <submittedName>
        <fullName evidence="7">Chitin binding protein</fullName>
    </submittedName>
</protein>
<dbReference type="Proteomes" id="UP000076874">
    <property type="component" value="Unassembled WGS sequence"/>
</dbReference>
<feature type="disulfide bond" evidence="2">
    <location>
        <begin position="194"/>
        <end position="209"/>
    </location>
</feature>
<feature type="signal peptide" evidence="5">
    <location>
        <begin position="1"/>
        <end position="17"/>
    </location>
</feature>
<comment type="caution">
    <text evidence="2">Lacks conserved residue(s) required for the propagation of feature annotation.</text>
</comment>
<feature type="region of interest" description="Disordered" evidence="3">
    <location>
        <begin position="242"/>
        <end position="271"/>
    </location>
</feature>
<dbReference type="CDD" id="cd11618">
    <property type="entry name" value="ChtBD1_1"/>
    <property type="match status" value="1"/>
</dbReference>
<sequence length="451" mass="46165">MRPSTTAFLSLVSGALAIFRRDGLSTTSDVTVSTIWIVPSAKEEAFNTTLVFGQSIDVVWASGVSNDTADLWVAAFDYDDGDSFAQLLTKEIDLSTGGSFNWTVNIPEPQLDATPHYVLTFKTARADFQFDPTDPGLPSPGISVVSSDFYDDDGDGDGGDDTSGDDGLDDTGDDNGGHAGSGTGDFQVTTNATCGGTLTCIGSTFGNCCSQHNFCGSTSDYCGDGCLPAFGACGAAAVVTTTATGSDPTSTPTSTSTPGANGHRPSSNGGSTLSVAASAGIATAVSVSVVGMSLLGFFWIRRYRQLRQRGKTASDYAGSSSSGSSGSPAYSGRAYPPRPYLMLETGRNPSISSSHFSVGGGGGGGGGMPPSTPGKSIYASPVEMRTSAPPMVSAMALSATATPHPGTEAFIPSRPPPPVPRSVFEMEGSEGPYRYGQSPPAELDGGMYDKI</sequence>
<name>A0A167UPZ7_9HYPO</name>
<keyword evidence="8" id="KW-1185">Reference proteome</keyword>
<dbReference type="Gene3D" id="3.30.60.10">
    <property type="entry name" value="Endochitinase-like"/>
    <property type="match status" value="1"/>
</dbReference>
<keyword evidence="1 2" id="KW-0147">Chitin-binding</keyword>
<keyword evidence="4" id="KW-0812">Transmembrane</keyword>
<organism evidence="7 8">
    <name type="scientific">Niveomyces insectorum RCEF 264</name>
    <dbReference type="NCBI Taxonomy" id="1081102"/>
    <lineage>
        <taxon>Eukaryota</taxon>
        <taxon>Fungi</taxon>
        <taxon>Dikarya</taxon>
        <taxon>Ascomycota</taxon>
        <taxon>Pezizomycotina</taxon>
        <taxon>Sordariomycetes</taxon>
        <taxon>Hypocreomycetidae</taxon>
        <taxon>Hypocreales</taxon>
        <taxon>Cordycipitaceae</taxon>
        <taxon>Niveomyces</taxon>
    </lineage>
</organism>
<dbReference type="GO" id="GO:0008061">
    <property type="term" value="F:chitin binding"/>
    <property type="evidence" value="ECO:0007669"/>
    <property type="project" value="UniProtKB-UniRule"/>
</dbReference>
<dbReference type="EMBL" id="AZHD01000007">
    <property type="protein sequence ID" value="OAA61790.1"/>
    <property type="molecule type" value="Genomic_DNA"/>
</dbReference>
<feature type="compositionally biased region" description="Acidic residues" evidence="3">
    <location>
        <begin position="149"/>
        <end position="173"/>
    </location>
</feature>
<dbReference type="OrthoDB" id="5985073at2759"/>
<dbReference type="PROSITE" id="PS50941">
    <property type="entry name" value="CHIT_BIND_I_2"/>
    <property type="match status" value="1"/>
</dbReference>
<keyword evidence="4" id="KW-1133">Transmembrane helix</keyword>
<dbReference type="InterPro" id="IPR001002">
    <property type="entry name" value="Chitin-bd_1"/>
</dbReference>
<keyword evidence="5" id="KW-0732">Signal</keyword>
<evidence type="ECO:0000259" key="6">
    <source>
        <dbReference type="PROSITE" id="PS50941"/>
    </source>
</evidence>
<feature type="region of interest" description="Disordered" evidence="3">
    <location>
        <begin position="408"/>
        <end position="451"/>
    </location>
</feature>
<keyword evidence="2" id="KW-1015">Disulfide bond</keyword>
<dbReference type="AlphaFoldDB" id="A0A167UPZ7"/>
<feature type="compositionally biased region" description="Low complexity" evidence="3">
    <location>
        <begin position="242"/>
        <end position="260"/>
    </location>
</feature>
<evidence type="ECO:0000256" key="1">
    <source>
        <dbReference type="ARBA" id="ARBA00022669"/>
    </source>
</evidence>
<accession>A0A167UPZ7</accession>
<evidence type="ECO:0000313" key="8">
    <source>
        <dbReference type="Proteomes" id="UP000076874"/>
    </source>
</evidence>
<evidence type="ECO:0000256" key="3">
    <source>
        <dbReference type="SAM" id="MobiDB-lite"/>
    </source>
</evidence>
<gene>
    <name evidence="7" type="ORF">SPI_04649</name>
</gene>